<evidence type="ECO:0000259" key="2">
    <source>
        <dbReference type="Pfam" id="PF13808"/>
    </source>
</evidence>
<dbReference type="AlphaFoldDB" id="A0A2H0XTT2"/>
<dbReference type="GO" id="GO:0006313">
    <property type="term" value="P:DNA transposition"/>
    <property type="evidence" value="ECO:0007669"/>
    <property type="project" value="InterPro"/>
</dbReference>
<dbReference type="PANTHER" id="PTHR30298:SF0">
    <property type="entry name" value="PROTEIN YBFL-RELATED"/>
    <property type="match status" value="1"/>
</dbReference>
<accession>A0A2H0XTT2</accession>
<organism evidence="3 4">
    <name type="scientific">Candidatus Saganbacteria bacterium CG08_land_8_20_14_0_20_45_16</name>
    <dbReference type="NCBI Taxonomy" id="2014293"/>
    <lineage>
        <taxon>Bacteria</taxon>
        <taxon>Bacillati</taxon>
        <taxon>Saganbacteria</taxon>
    </lineage>
</organism>
<dbReference type="NCBIfam" id="NF033564">
    <property type="entry name" value="transpos_ISAs1"/>
    <property type="match status" value="1"/>
</dbReference>
<dbReference type="InterPro" id="IPR032806">
    <property type="entry name" value="YbfD_N"/>
</dbReference>
<gene>
    <name evidence="3" type="ORF">COT42_08390</name>
</gene>
<feature type="domain" description="H repeat-associated protein N-terminal" evidence="2">
    <location>
        <begin position="30"/>
        <end position="116"/>
    </location>
</feature>
<reference evidence="3 4" key="1">
    <citation type="submission" date="2017-09" db="EMBL/GenBank/DDBJ databases">
        <title>Depth-based differentiation of microbial function through sediment-hosted aquifers and enrichment of novel symbionts in the deep terrestrial subsurface.</title>
        <authorList>
            <person name="Probst A.J."/>
            <person name="Ladd B."/>
            <person name="Jarett J.K."/>
            <person name="Geller-Mcgrath D.E."/>
            <person name="Sieber C.M."/>
            <person name="Emerson J.B."/>
            <person name="Anantharaman K."/>
            <person name="Thomas B.C."/>
            <person name="Malmstrom R."/>
            <person name="Stieglmeier M."/>
            <person name="Klingl A."/>
            <person name="Woyke T."/>
            <person name="Ryan C.M."/>
            <person name="Banfield J.F."/>
        </authorList>
    </citation>
    <scope>NUCLEOTIDE SEQUENCE [LARGE SCALE GENOMIC DNA]</scope>
    <source>
        <strain evidence="3">CG08_land_8_20_14_0_20_45_16</strain>
    </source>
</reference>
<evidence type="ECO:0000313" key="4">
    <source>
        <dbReference type="Proteomes" id="UP000231343"/>
    </source>
</evidence>
<dbReference type="Pfam" id="PF13808">
    <property type="entry name" value="DDE_Tnp_1_assoc"/>
    <property type="match status" value="1"/>
</dbReference>
<protein>
    <recommendedName>
        <fullName evidence="2">H repeat-associated protein N-terminal domain-containing protein</fullName>
    </recommendedName>
</protein>
<proteinExistence type="predicted"/>
<evidence type="ECO:0000313" key="3">
    <source>
        <dbReference type="EMBL" id="PIS28337.1"/>
    </source>
</evidence>
<feature type="region of interest" description="Disordered" evidence="1">
    <location>
        <begin position="1"/>
        <end position="24"/>
    </location>
</feature>
<evidence type="ECO:0000256" key="1">
    <source>
        <dbReference type="SAM" id="MobiDB-lite"/>
    </source>
</evidence>
<sequence>MLSIPAPKAHPCPSAGATPTTENPTTTIVEHFANLKDPRIDRTKRHLLPDILTVTICAIICGADNWADIETFGKCKEQWFKTFLKLPHGIPSHDTFGRVFAALDAATFSVCFTQWINAVSEISHGSLVAIDGKTLRRSFDRGAEQAAIHMVSAWVENNQLVWGQVKTEEKSNEITAIPKLLEMLMLKDCIVTIDAMGCQKKIAEAITRKKADYVLSLKGRRISLRCFRITGGYKPDILSPESSWWLVRLADCERCRF</sequence>
<dbReference type="InterPro" id="IPR051698">
    <property type="entry name" value="Transposase_11-like"/>
</dbReference>
<dbReference type="GO" id="GO:0004803">
    <property type="term" value="F:transposase activity"/>
    <property type="evidence" value="ECO:0007669"/>
    <property type="project" value="InterPro"/>
</dbReference>
<dbReference type="PANTHER" id="PTHR30298">
    <property type="entry name" value="H REPEAT-ASSOCIATED PREDICTED TRANSPOSASE"/>
    <property type="match status" value="1"/>
</dbReference>
<comment type="caution">
    <text evidence="3">The sequence shown here is derived from an EMBL/GenBank/DDBJ whole genome shotgun (WGS) entry which is preliminary data.</text>
</comment>
<name>A0A2H0XTT2_UNCSA</name>
<dbReference type="EMBL" id="PEYM01000137">
    <property type="protein sequence ID" value="PIS28337.1"/>
    <property type="molecule type" value="Genomic_DNA"/>
</dbReference>
<dbReference type="Proteomes" id="UP000231343">
    <property type="component" value="Unassembled WGS sequence"/>
</dbReference>
<dbReference type="InterPro" id="IPR047647">
    <property type="entry name" value="ISAs1_transpos"/>
</dbReference>
<dbReference type="GO" id="GO:0003677">
    <property type="term" value="F:DNA binding"/>
    <property type="evidence" value="ECO:0007669"/>
    <property type="project" value="InterPro"/>
</dbReference>